<dbReference type="EMBL" id="SOBG01000008">
    <property type="protein sequence ID" value="TDT68072.1"/>
    <property type="molecule type" value="Genomic_DNA"/>
</dbReference>
<dbReference type="Pfam" id="PF02623">
    <property type="entry name" value="FliW"/>
    <property type="match status" value="1"/>
</dbReference>
<protein>
    <recommendedName>
        <fullName evidence="4">Flagellar assembly factor FliW</fullName>
    </recommendedName>
</protein>
<accession>A0AA46I539</accession>
<comment type="function">
    <text evidence="4">Acts as an anti-CsrA protein, binds CsrA and prevents it from repressing translation of its target genes, one of which is flagellin. Binds to flagellin and participates in the assembly of the flagellum.</text>
</comment>
<comment type="similarity">
    <text evidence="4">Belongs to the FliW family.</text>
</comment>
<keyword evidence="5" id="KW-0282">Flagellum</keyword>
<keyword evidence="3 4" id="KW-0810">Translation regulation</keyword>
<comment type="subcellular location">
    <subcellularLocation>
        <location evidence="4">Cytoplasm</location>
    </subcellularLocation>
</comment>
<dbReference type="InterPro" id="IPR003775">
    <property type="entry name" value="Flagellar_assembly_factor_FliW"/>
</dbReference>
<keyword evidence="6" id="KW-1185">Reference proteome</keyword>
<dbReference type="PANTHER" id="PTHR39190:SF1">
    <property type="entry name" value="FLAGELLAR ASSEMBLY FACTOR FLIW"/>
    <property type="match status" value="1"/>
</dbReference>
<dbReference type="AlphaFoldDB" id="A0AA46I539"/>
<dbReference type="InterPro" id="IPR024046">
    <property type="entry name" value="Flagellar_assmbl_FliW_dom_sf"/>
</dbReference>
<evidence type="ECO:0000256" key="4">
    <source>
        <dbReference type="HAMAP-Rule" id="MF_01185"/>
    </source>
</evidence>
<dbReference type="Proteomes" id="UP000294678">
    <property type="component" value="Unassembled WGS sequence"/>
</dbReference>
<dbReference type="Gene3D" id="2.30.290.10">
    <property type="entry name" value="BH3618-like"/>
    <property type="match status" value="1"/>
</dbReference>
<dbReference type="HAMAP" id="MF_01185">
    <property type="entry name" value="FliW"/>
    <property type="match status" value="1"/>
</dbReference>
<dbReference type="RefSeq" id="WP_134113657.1">
    <property type="nucleotide sequence ID" value="NZ_SOBG01000008.1"/>
</dbReference>
<evidence type="ECO:0000256" key="2">
    <source>
        <dbReference type="ARBA" id="ARBA00022795"/>
    </source>
</evidence>
<keyword evidence="2 4" id="KW-1005">Bacterial flagellum biogenesis</keyword>
<keyword evidence="1 4" id="KW-0963">Cytoplasm</keyword>
<name>A0AA46I539_9FUSO</name>
<comment type="subunit">
    <text evidence="4">Interacts with translational regulator CsrA and flagellin(s).</text>
</comment>
<dbReference type="SUPFAM" id="SSF141457">
    <property type="entry name" value="BH3618-like"/>
    <property type="match status" value="1"/>
</dbReference>
<dbReference type="NCBIfam" id="NF009793">
    <property type="entry name" value="PRK13285.1-1"/>
    <property type="match status" value="1"/>
</dbReference>
<organism evidence="5 6">
    <name type="scientific">Hypnocyclicus thermotrophus</name>
    <dbReference type="NCBI Taxonomy" id="1627895"/>
    <lineage>
        <taxon>Bacteria</taxon>
        <taxon>Fusobacteriati</taxon>
        <taxon>Fusobacteriota</taxon>
        <taxon>Fusobacteriia</taxon>
        <taxon>Fusobacteriales</taxon>
        <taxon>Fusobacteriaceae</taxon>
        <taxon>Hypnocyclicus</taxon>
    </lineage>
</organism>
<dbReference type="GO" id="GO:0006417">
    <property type="term" value="P:regulation of translation"/>
    <property type="evidence" value="ECO:0007669"/>
    <property type="project" value="UniProtKB-KW"/>
</dbReference>
<evidence type="ECO:0000313" key="5">
    <source>
        <dbReference type="EMBL" id="TDT68072.1"/>
    </source>
</evidence>
<keyword evidence="5" id="KW-0966">Cell projection</keyword>
<gene>
    <name evidence="4" type="primary">fliW</name>
    <name evidence="5" type="ORF">EV215_1793</name>
</gene>
<dbReference type="PANTHER" id="PTHR39190">
    <property type="entry name" value="FLAGELLAR ASSEMBLY FACTOR FLIW"/>
    <property type="match status" value="1"/>
</dbReference>
<sequence>MKLNTSRFGEIEILEDDIVIFKDGIFGFENIKRFTILNIEENNPLMWLLAIDDPELAFVIIRPFEFNPNYSLNLADKDAEELDLEAPEDSDIFAIVVVPEDPSKMTANLQGPIVINTKKKIGKQVISTNPKHKLKHYILEEMQKYLG</sequence>
<keyword evidence="4" id="KW-0143">Chaperone</keyword>
<dbReference type="GO" id="GO:0044780">
    <property type="term" value="P:bacterial-type flagellum assembly"/>
    <property type="evidence" value="ECO:0007669"/>
    <property type="project" value="UniProtKB-UniRule"/>
</dbReference>
<evidence type="ECO:0000313" key="6">
    <source>
        <dbReference type="Proteomes" id="UP000294678"/>
    </source>
</evidence>
<keyword evidence="5" id="KW-0969">Cilium</keyword>
<comment type="caution">
    <text evidence="5">The sequence shown here is derived from an EMBL/GenBank/DDBJ whole genome shotgun (WGS) entry which is preliminary data.</text>
</comment>
<evidence type="ECO:0000256" key="3">
    <source>
        <dbReference type="ARBA" id="ARBA00022845"/>
    </source>
</evidence>
<evidence type="ECO:0000256" key="1">
    <source>
        <dbReference type="ARBA" id="ARBA00022490"/>
    </source>
</evidence>
<reference evidence="5 6" key="1">
    <citation type="submission" date="2019-03" db="EMBL/GenBank/DDBJ databases">
        <title>Genomic Encyclopedia of Type Strains, Phase IV (KMG-IV): sequencing the most valuable type-strain genomes for metagenomic binning, comparative biology and taxonomic classification.</title>
        <authorList>
            <person name="Goeker M."/>
        </authorList>
    </citation>
    <scope>NUCLEOTIDE SEQUENCE [LARGE SCALE GENOMIC DNA]</scope>
    <source>
        <strain evidence="5 6">DSM 100055</strain>
    </source>
</reference>
<dbReference type="GO" id="GO:0005737">
    <property type="term" value="C:cytoplasm"/>
    <property type="evidence" value="ECO:0007669"/>
    <property type="project" value="UniProtKB-SubCell"/>
</dbReference>
<proteinExistence type="inferred from homology"/>